<dbReference type="PRINTS" id="PR00036">
    <property type="entry name" value="HTHLACI"/>
</dbReference>
<evidence type="ECO:0000256" key="1">
    <source>
        <dbReference type="ARBA" id="ARBA00023015"/>
    </source>
</evidence>
<dbReference type="PROSITE" id="PS50932">
    <property type="entry name" value="HTH_LACI_2"/>
    <property type="match status" value="1"/>
</dbReference>
<protein>
    <recommendedName>
        <fullName evidence="4">HTH lacI-type domain-containing protein</fullName>
    </recommendedName>
</protein>
<keyword evidence="6" id="KW-1185">Reference proteome</keyword>
<keyword evidence="3" id="KW-0804">Transcription</keyword>
<dbReference type="InterPro" id="IPR028082">
    <property type="entry name" value="Peripla_BP_I"/>
</dbReference>
<dbReference type="EMBL" id="LGCM01000058">
    <property type="protein sequence ID" value="KPL77935.1"/>
    <property type="molecule type" value="Genomic_DNA"/>
</dbReference>
<dbReference type="Proteomes" id="UP000050501">
    <property type="component" value="Unassembled WGS sequence"/>
</dbReference>
<evidence type="ECO:0000313" key="6">
    <source>
        <dbReference type="Proteomes" id="UP000050501"/>
    </source>
</evidence>
<name>A0A0P6XX13_9CHLR</name>
<dbReference type="OrthoDB" id="9785139at2"/>
<evidence type="ECO:0000259" key="4">
    <source>
        <dbReference type="PROSITE" id="PS50932"/>
    </source>
</evidence>
<dbReference type="CDD" id="cd06267">
    <property type="entry name" value="PBP1_LacI_sugar_binding-like"/>
    <property type="match status" value="1"/>
</dbReference>
<evidence type="ECO:0000256" key="2">
    <source>
        <dbReference type="ARBA" id="ARBA00023125"/>
    </source>
</evidence>
<dbReference type="CDD" id="cd01392">
    <property type="entry name" value="HTH_LacI"/>
    <property type="match status" value="1"/>
</dbReference>
<feature type="domain" description="HTH lacI-type" evidence="4">
    <location>
        <begin position="6"/>
        <end position="60"/>
    </location>
</feature>
<dbReference type="Gene3D" id="1.10.260.40">
    <property type="entry name" value="lambda repressor-like DNA-binding domains"/>
    <property type="match status" value="1"/>
</dbReference>
<dbReference type="InterPro" id="IPR010982">
    <property type="entry name" value="Lambda_DNA-bd_dom_sf"/>
</dbReference>
<evidence type="ECO:0000256" key="3">
    <source>
        <dbReference type="ARBA" id="ARBA00023163"/>
    </source>
</evidence>
<comment type="caution">
    <text evidence="5">The sequence shown here is derived from an EMBL/GenBank/DDBJ whole genome shotgun (WGS) entry which is preliminary data.</text>
</comment>
<dbReference type="PATRIC" id="fig|229921.5.peg.1226"/>
<dbReference type="PROSITE" id="PS00356">
    <property type="entry name" value="HTH_LACI_1"/>
    <property type="match status" value="1"/>
</dbReference>
<dbReference type="InterPro" id="IPR000843">
    <property type="entry name" value="HTH_LacI"/>
</dbReference>
<dbReference type="Gene3D" id="3.40.50.2300">
    <property type="match status" value="2"/>
</dbReference>
<dbReference type="GO" id="GO:0000976">
    <property type="term" value="F:transcription cis-regulatory region binding"/>
    <property type="evidence" value="ECO:0007669"/>
    <property type="project" value="TreeGrafter"/>
</dbReference>
<dbReference type="SUPFAM" id="SSF53822">
    <property type="entry name" value="Periplasmic binding protein-like I"/>
    <property type="match status" value="1"/>
</dbReference>
<dbReference type="PANTHER" id="PTHR30146">
    <property type="entry name" value="LACI-RELATED TRANSCRIPTIONAL REPRESSOR"/>
    <property type="match status" value="1"/>
</dbReference>
<dbReference type="FunFam" id="1.10.260.40:FF:000002">
    <property type="entry name" value="HTH-type transcriptional repressor PurR"/>
    <property type="match status" value="1"/>
</dbReference>
<reference evidence="5 6" key="1">
    <citation type="submission" date="2015-07" db="EMBL/GenBank/DDBJ databases">
        <title>Genome sequence of Levilinea saccharolytica DSM 16555.</title>
        <authorList>
            <person name="Hemp J."/>
            <person name="Ward L.M."/>
            <person name="Pace L.A."/>
            <person name="Fischer W.W."/>
        </authorList>
    </citation>
    <scope>NUCLEOTIDE SEQUENCE [LARGE SCALE GENOMIC DNA]</scope>
    <source>
        <strain evidence="5 6">KIBI-1</strain>
    </source>
</reference>
<dbReference type="Pfam" id="PF00356">
    <property type="entry name" value="LacI"/>
    <property type="match status" value="1"/>
</dbReference>
<gene>
    <name evidence="5" type="ORF">ADN01_15250</name>
</gene>
<accession>A0A0P6XX13</accession>
<dbReference type="STRING" id="229921.ADN01_15250"/>
<dbReference type="PANTHER" id="PTHR30146:SF109">
    <property type="entry name" value="HTH-TYPE TRANSCRIPTIONAL REGULATOR GALS"/>
    <property type="match status" value="1"/>
</dbReference>
<dbReference type="SUPFAM" id="SSF47413">
    <property type="entry name" value="lambda repressor-like DNA-binding domains"/>
    <property type="match status" value="1"/>
</dbReference>
<keyword evidence="2" id="KW-0238">DNA-binding</keyword>
<keyword evidence="1" id="KW-0805">Transcription regulation</keyword>
<dbReference type="SMART" id="SM00354">
    <property type="entry name" value="HTH_LACI"/>
    <property type="match status" value="1"/>
</dbReference>
<dbReference type="RefSeq" id="WP_062416780.1">
    <property type="nucleotide sequence ID" value="NZ_DF967974.1"/>
</dbReference>
<proteinExistence type="predicted"/>
<dbReference type="InterPro" id="IPR046335">
    <property type="entry name" value="LacI/GalR-like_sensor"/>
</dbReference>
<evidence type="ECO:0000313" key="5">
    <source>
        <dbReference type="EMBL" id="KPL77935.1"/>
    </source>
</evidence>
<dbReference type="AlphaFoldDB" id="A0A0P6XX13"/>
<dbReference type="Pfam" id="PF13377">
    <property type="entry name" value="Peripla_BP_3"/>
    <property type="match status" value="1"/>
</dbReference>
<organism evidence="5 6">
    <name type="scientific">Levilinea saccharolytica</name>
    <dbReference type="NCBI Taxonomy" id="229921"/>
    <lineage>
        <taxon>Bacteria</taxon>
        <taxon>Bacillati</taxon>
        <taxon>Chloroflexota</taxon>
        <taxon>Anaerolineae</taxon>
        <taxon>Anaerolineales</taxon>
        <taxon>Anaerolineaceae</taxon>
        <taxon>Levilinea</taxon>
    </lineage>
</organism>
<dbReference type="GO" id="GO:0003700">
    <property type="term" value="F:DNA-binding transcription factor activity"/>
    <property type="evidence" value="ECO:0007669"/>
    <property type="project" value="TreeGrafter"/>
</dbReference>
<sequence>MKRSSPTIRDVAALAGVSHQTVSRVINGIERVNPETREKVEEAIAALGYRPNAIARSMAQGRTCMLACVAPNLTDFTFASIIEGAEGEARKHGYFTLAAAAALDSDFENVIEQLVGHQRIDGIIVISPCLDSYQATIAATIPSVFVSAPHPSGALQTVDIDNYQGGYDATTYLYSLGYRRVGLITGPQQEITSQERSRGYEEAVRAAQETLDADLIAEGDWSATSGYHAFQKIWNYRPQAIFAENDRMAVGVIRAARDAGLSIPEDLAVVGFDDMPLASYFDPSLTTIRQDTEGLGREAVLRLVELLQTPELPGKHTRLATQLVARGSTAPHQRR</sequence>